<feature type="region of interest" description="Disordered" evidence="1">
    <location>
        <begin position="1"/>
        <end position="35"/>
    </location>
</feature>
<feature type="region of interest" description="Disordered" evidence="1">
    <location>
        <begin position="157"/>
        <end position="234"/>
    </location>
</feature>
<name>A0A8H2ZMM2_9HELO</name>
<dbReference type="EMBL" id="CAJHIA010000010">
    <property type="protein sequence ID" value="CAD6443536.1"/>
    <property type="molecule type" value="Genomic_DNA"/>
</dbReference>
<reference evidence="2" key="1">
    <citation type="submission" date="2020-10" db="EMBL/GenBank/DDBJ databases">
        <authorList>
            <person name="Kusch S."/>
        </authorList>
    </citation>
    <scope>NUCLEOTIDE SEQUENCE</scope>
    <source>
        <strain evidence="2">SwB9</strain>
    </source>
</reference>
<protein>
    <submittedName>
        <fullName evidence="2">110bdf05-1576-40b3-a0ae-63db84082b98</fullName>
    </submittedName>
</protein>
<comment type="caution">
    <text evidence="2">The sequence shown here is derived from an EMBL/GenBank/DDBJ whole genome shotgun (WGS) entry which is preliminary data.</text>
</comment>
<evidence type="ECO:0000256" key="1">
    <source>
        <dbReference type="SAM" id="MobiDB-lite"/>
    </source>
</evidence>
<organism evidence="2 3">
    <name type="scientific">Sclerotinia trifoliorum</name>
    <dbReference type="NCBI Taxonomy" id="28548"/>
    <lineage>
        <taxon>Eukaryota</taxon>
        <taxon>Fungi</taxon>
        <taxon>Dikarya</taxon>
        <taxon>Ascomycota</taxon>
        <taxon>Pezizomycotina</taxon>
        <taxon>Leotiomycetes</taxon>
        <taxon>Helotiales</taxon>
        <taxon>Sclerotiniaceae</taxon>
        <taxon>Sclerotinia</taxon>
    </lineage>
</organism>
<gene>
    <name evidence="2" type="ORF">SCLTRI_LOCUS3328</name>
</gene>
<dbReference type="AlphaFoldDB" id="A0A8H2ZMM2"/>
<feature type="compositionally biased region" description="Polar residues" evidence="1">
    <location>
        <begin position="224"/>
        <end position="234"/>
    </location>
</feature>
<dbReference type="OrthoDB" id="3557096at2759"/>
<keyword evidence="3" id="KW-1185">Reference proteome</keyword>
<dbReference type="Proteomes" id="UP000624404">
    <property type="component" value="Unassembled WGS sequence"/>
</dbReference>
<proteinExistence type="predicted"/>
<feature type="compositionally biased region" description="Polar residues" evidence="1">
    <location>
        <begin position="178"/>
        <end position="188"/>
    </location>
</feature>
<accession>A0A8H2ZMM2</accession>
<feature type="compositionally biased region" description="Polar residues" evidence="1">
    <location>
        <begin position="197"/>
        <end position="211"/>
    </location>
</feature>
<sequence>MDEEMESVDNATVGFKYPEGLVSDGTEREELDEGEWTEVSQGGCWVGRKRRVVYGLLEVSSDNGTQSFKARGQSLTLATPPATLSSRLMHNIQNGSVDFDTTDMEQRVGEQDINEGIHGDTYRKIYGNGYRDANVDMYDNNPVSGGPSRAQRRAFNLSFSDKQGNVTEDEAKEESIRKSSSSGTQPQKKPQERIKTSHNMQQARGQRTQRSIDVGNSDHETGSQKKLQNRNTASRNVIITAQQAGLQEQELKPHAAPSVQQKAQNAFAQNVLKPGVTTFDTHIIDGQQRVIEKEIDVETNGETDVEDFCSGDTLQKKRVEQSNDPLKIINK</sequence>
<evidence type="ECO:0000313" key="2">
    <source>
        <dbReference type="EMBL" id="CAD6443536.1"/>
    </source>
</evidence>
<feature type="compositionally biased region" description="Polar residues" evidence="1">
    <location>
        <begin position="157"/>
        <end position="166"/>
    </location>
</feature>
<evidence type="ECO:0000313" key="3">
    <source>
        <dbReference type="Proteomes" id="UP000624404"/>
    </source>
</evidence>